<keyword evidence="2" id="KW-1185">Reference proteome</keyword>
<dbReference type="EMBL" id="AP023361">
    <property type="protein sequence ID" value="BCJ91798.1"/>
    <property type="molecule type" value="Genomic_DNA"/>
</dbReference>
<evidence type="ECO:0000313" key="1">
    <source>
        <dbReference type="EMBL" id="BCJ91798.1"/>
    </source>
</evidence>
<name>A0A6S6QYW7_9HYPH</name>
<organism evidence="1 2">
    <name type="scientific">Terrihabitans soli</name>
    <dbReference type="NCBI Taxonomy" id="708113"/>
    <lineage>
        <taxon>Bacteria</taxon>
        <taxon>Pseudomonadati</taxon>
        <taxon>Pseudomonadota</taxon>
        <taxon>Alphaproteobacteria</taxon>
        <taxon>Hyphomicrobiales</taxon>
        <taxon>Terrihabitans</taxon>
    </lineage>
</organism>
<protein>
    <submittedName>
        <fullName evidence="1">Uncharacterized protein</fullName>
    </submittedName>
</protein>
<dbReference type="AlphaFoldDB" id="A0A6S6QYW7"/>
<evidence type="ECO:0000313" key="2">
    <source>
        <dbReference type="Proteomes" id="UP000515317"/>
    </source>
</evidence>
<gene>
    <name evidence="1" type="ORF">IZ6_25330</name>
</gene>
<sequence>MSDRYATANLLLQSNSRAGIRLWLAEYGATSRTDIVKALEKRLEIFATDRDEVLARARESATQFINRPRPWLGRTILEAHP</sequence>
<dbReference type="RefSeq" id="WP_222875420.1">
    <property type="nucleotide sequence ID" value="NZ_AP023361.1"/>
</dbReference>
<proteinExistence type="predicted"/>
<accession>A0A6S6QYW7</accession>
<reference evidence="1 2" key="1">
    <citation type="submission" date="2020-08" db="EMBL/GenBank/DDBJ databases">
        <title>Genome sequence of Rhizobiales bacterium strain IZ6.</title>
        <authorList>
            <person name="Nakai R."/>
            <person name="Naganuma T."/>
        </authorList>
    </citation>
    <scope>NUCLEOTIDE SEQUENCE [LARGE SCALE GENOMIC DNA]</scope>
    <source>
        <strain evidence="1 2">IZ6</strain>
    </source>
</reference>
<dbReference type="Proteomes" id="UP000515317">
    <property type="component" value="Chromosome"/>
</dbReference>
<dbReference type="KEGG" id="tso:IZ6_25330"/>